<protein>
    <submittedName>
        <fullName evidence="1">Uncharacterized protein</fullName>
    </submittedName>
</protein>
<name>A0A3P8MED9_TSUPA</name>
<proteinExistence type="predicted"/>
<dbReference type="Proteomes" id="UP000271626">
    <property type="component" value="Chromosome"/>
</dbReference>
<gene>
    <name evidence="1" type="ORF">NCTC10741_03185</name>
</gene>
<accession>A0A3P8MED9</accession>
<reference evidence="1 2" key="1">
    <citation type="submission" date="2018-12" db="EMBL/GenBank/DDBJ databases">
        <authorList>
            <consortium name="Pathogen Informatics"/>
        </authorList>
    </citation>
    <scope>NUCLEOTIDE SEQUENCE [LARGE SCALE GENOMIC DNA]</scope>
    <source>
        <strain evidence="1 2">NCTC10741</strain>
    </source>
</reference>
<sequence length="49" mass="5400">MQRRGEATVTPINSGQVMVRLGGDVWVMSADEARDLTNKIIDALEQETP</sequence>
<dbReference type="AlphaFoldDB" id="A0A3P8MED9"/>
<evidence type="ECO:0000313" key="1">
    <source>
        <dbReference type="EMBL" id="VDR40033.1"/>
    </source>
</evidence>
<dbReference type="RefSeq" id="WP_164711619.1">
    <property type="nucleotide sequence ID" value="NZ_CP085954.1"/>
</dbReference>
<organism evidence="1 2">
    <name type="scientific">Tsukamurella paurometabola</name>
    <name type="common">Corynebacterium paurometabolum</name>
    <dbReference type="NCBI Taxonomy" id="2061"/>
    <lineage>
        <taxon>Bacteria</taxon>
        <taxon>Bacillati</taxon>
        <taxon>Actinomycetota</taxon>
        <taxon>Actinomycetes</taxon>
        <taxon>Mycobacteriales</taxon>
        <taxon>Tsukamurellaceae</taxon>
        <taxon>Tsukamurella</taxon>
    </lineage>
</organism>
<dbReference type="EMBL" id="LR131273">
    <property type="protein sequence ID" value="VDR40033.1"/>
    <property type="molecule type" value="Genomic_DNA"/>
</dbReference>
<evidence type="ECO:0000313" key="2">
    <source>
        <dbReference type="Proteomes" id="UP000271626"/>
    </source>
</evidence>